<dbReference type="EMBL" id="JAFNEN010002790">
    <property type="protein sequence ID" value="KAG8172363.1"/>
    <property type="molecule type" value="Genomic_DNA"/>
</dbReference>
<evidence type="ECO:0000313" key="1">
    <source>
        <dbReference type="EMBL" id="KAG8172363.1"/>
    </source>
</evidence>
<gene>
    <name evidence="1" type="ORF">JTE90_003839</name>
</gene>
<dbReference type="Proteomes" id="UP000827092">
    <property type="component" value="Unassembled WGS sequence"/>
</dbReference>
<accession>A0AAV6TL23</accession>
<organism evidence="1 2">
    <name type="scientific">Oedothorax gibbosus</name>
    <dbReference type="NCBI Taxonomy" id="931172"/>
    <lineage>
        <taxon>Eukaryota</taxon>
        <taxon>Metazoa</taxon>
        <taxon>Ecdysozoa</taxon>
        <taxon>Arthropoda</taxon>
        <taxon>Chelicerata</taxon>
        <taxon>Arachnida</taxon>
        <taxon>Araneae</taxon>
        <taxon>Araneomorphae</taxon>
        <taxon>Entelegynae</taxon>
        <taxon>Araneoidea</taxon>
        <taxon>Linyphiidae</taxon>
        <taxon>Erigoninae</taxon>
        <taxon>Oedothorax</taxon>
    </lineage>
</organism>
<sequence>MNNEYPHLKNDIGVDIGGWELKLQNKLKKLRQVDTSLEVIMNRVNSNVPGSKVPRNININPKKGELNWAPDHVPGETSYSVELHKQELRVEASKSEHQQDKRKIAALMSLTYSLGGPISTIPDGDNTPDYGSFVGASPKIFGNGSLRKGSYIIICEDVELNRSEDFLTALCLLVSFFYTMNIQFPEKAINTFKFFQFCILGIQTGRLPPKVKTLMGKKNSS</sequence>
<dbReference type="PANTHER" id="PTHR31025:SF22">
    <property type="entry name" value="IP13529P"/>
    <property type="match status" value="1"/>
</dbReference>
<proteinExistence type="predicted"/>
<keyword evidence="2" id="KW-1185">Reference proteome</keyword>
<protein>
    <submittedName>
        <fullName evidence="1">Uncharacterized protein</fullName>
    </submittedName>
</protein>
<name>A0AAV6TL23_9ARAC</name>
<evidence type="ECO:0000313" key="2">
    <source>
        <dbReference type="Proteomes" id="UP000827092"/>
    </source>
</evidence>
<reference evidence="1 2" key="1">
    <citation type="journal article" date="2022" name="Nat. Ecol. Evol.">
        <title>A masculinizing supergene underlies an exaggerated male reproductive morph in a spider.</title>
        <authorList>
            <person name="Hendrickx F."/>
            <person name="De Corte Z."/>
            <person name="Sonet G."/>
            <person name="Van Belleghem S.M."/>
            <person name="Kostlbacher S."/>
            <person name="Vangestel C."/>
        </authorList>
    </citation>
    <scope>NUCLEOTIDE SEQUENCE [LARGE SCALE GENOMIC DNA]</scope>
    <source>
        <strain evidence="1">W744_W776</strain>
    </source>
</reference>
<dbReference type="AlphaFoldDB" id="A0AAV6TL23"/>
<dbReference type="PANTHER" id="PTHR31025">
    <property type="entry name" value="SI:CH211-196P9.1-RELATED"/>
    <property type="match status" value="1"/>
</dbReference>
<comment type="caution">
    <text evidence="1">The sequence shown here is derived from an EMBL/GenBank/DDBJ whole genome shotgun (WGS) entry which is preliminary data.</text>
</comment>